<sequence>MNPYSTKTPNSNHLRKRETNEAGKVGIEDNNKYATKTPTALKDTETTKINETTVYRKAMTKWAQITYITASEHQTPGNEPLAKQKRDKNKKNELLKNSTRLRKLSRLRNPHQFKRIRRGTHPPNKQNQNKKPYEIQTKDMEVPARPKRTTPASTDTRQQHLPRRDMRARQSTNMPRTHDE</sequence>
<gene>
    <name evidence="2" type="ORF">PPTG_23788</name>
</gene>
<dbReference type="GeneID" id="20192387"/>
<proteinExistence type="predicted"/>
<feature type="region of interest" description="Disordered" evidence="1">
    <location>
        <begin position="1"/>
        <end position="31"/>
    </location>
</feature>
<evidence type="ECO:0000256" key="1">
    <source>
        <dbReference type="SAM" id="MobiDB-lite"/>
    </source>
</evidence>
<dbReference type="AlphaFoldDB" id="W2PRE7"/>
<reference evidence="2 3" key="2">
    <citation type="submission" date="2013-11" db="EMBL/GenBank/DDBJ databases">
        <title>The Genome Sequence of Phytophthora parasitica INRA-310.</title>
        <authorList>
            <consortium name="The Broad Institute Genomics Platform"/>
            <person name="Russ C."/>
            <person name="Tyler B."/>
            <person name="Panabieres F."/>
            <person name="Shan W."/>
            <person name="Tripathy S."/>
            <person name="Grunwald N."/>
            <person name="Machado M."/>
            <person name="Johnson C.S."/>
            <person name="Arredondo F."/>
            <person name="Hong C."/>
            <person name="Coffey M."/>
            <person name="Young S.K."/>
            <person name="Zeng Q."/>
            <person name="Gargeya S."/>
            <person name="Fitzgerald M."/>
            <person name="Abouelleil A."/>
            <person name="Alvarado L."/>
            <person name="Chapman S.B."/>
            <person name="Gainer-Dewar J."/>
            <person name="Goldberg J."/>
            <person name="Griggs A."/>
            <person name="Gujja S."/>
            <person name="Hansen M."/>
            <person name="Howarth C."/>
            <person name="Imamovic A."/>
            <person name="Ireland A."/>
            <person name="Larimer J."/>
            <person name="McCowan C."/>
            <person name="Murphy C."/>
            <person name="Pearson M."/>
            <person name="Poon T.W."/>
            <person name="Priest M."/>
            <person name="Roberts A."/>
            <person name="Saif S."/>
            <person name="Shea T."/>
            <person name="Sykes S."/>
            <person name="Wortman J."/>
            <person name="Nusbaum C."/>
            <person name="Birren B."/>
        </authorList>
    </citation>
    <scope>NUCLEOTIDE SEQUENCE [LARGE SCALE GENOMIC DNA]</scope>
    <source>
        <strain evidence="2 3">INRA-310</strain>
    </source>
</reference>
<reference evidence="3" key="1">
    <citation type="submission" date="2011-12" db="EMBL/GenBank/DDBJ databases">
        <authorList>
            <consortium name="The Broad Institute Genome Sequencing Platform"/>
            <person name="Russ C."/>
            <person name="Tyler B."/>
            <person name="Panabieres F."/>
            <person name="Shan W."/>
            <person name="Tripathy S."/>
            <person name="Grunwald N."/>
            <person name="Machado M."/>
            <person name="Young S.K."/>
            <person name="Zeng Q."/>
            <person name="Gargeya S."/>
            <person name="Fitzgerald M."/>
            <person name="Haas B."/>
            <person name="Abouelleil A."/>
            <person name="Alvarado L."/>
            <person name="Arachchi H.M."/>
            <person name="Berlin A."/>
            <person name="Chapman S.B."/>
            <person name="Gearin G."/>
            <person name="Goldberg J."/>
            <person name="Griggs A."/>
            <person name="Gujja S."/>
            <person name="Hansen M."/>
            <person name="Heiman D."/>
            <person name="Howarth C."/>
            <person name="Larimer J."/>
            <person name="Lui A."/>
            <person name="MacDonald P.J.P."/>
            <person name="McCowen C."/>
            <person name="Montmayeur A."/>
            <person name="Murphy C."/>
            <person name="Neiman D."/>
            <person name="Pearson M."/>
            <person name="Priest M."/>
            <person name="Roberts A."/>
            <person name="Saif S."/>
            <person name="Shea T."/>
            <person name="Sisk P."/>
            <person name="Stolte C."/>
            <person name="Sykes S."/>
            <person name="Wortman J."/>
            <person name="Nusbaum C."/>
            <person name="Birren B."/>
        </authorList>
    </citation>
    <scope>NUCLEOTIDE SEQUENCE [LARGE SCALE GENOMIC DNA]</scope>
    <source>
        <strain evidence="3">INRA-310</strain>
    </source>
</reference>
<organism evidence="2 3">
    <name type="scientific">Phytophthora nicotianae (strain INRA-310)</name>
    <name type="common">Phytophthora parasitica</name>
    <dbReference type="NCBI Taxonomy" id="761204"/>
    <lineage>
        <taxon>Eukaryota</taxon>
        <taxon>Sar</taxon>
        <taxon>Stramenopiles</taxon>
        <taxon>Oomycota</taxon>
        <taxon>Peronosporomycetes</taxon>
        <taxon>Peronosporales</taxon>
        <taxon>Peronosporaceae</taxon>
        <taxon>Phytophthora</taxon>
    </lineage>
</organism>
<feature type="compositionally biased region" description="Polar residues" evidence="1">
    <location>
        <begin position="1"/>
        <end position="12"/>
    </location>
</feature>
<name>W2PRE7_PHYN3</name>
<accession>W2PRE7</accession>
<dbReference type="Proteomes" id="UP000018817">
    <property type="component" value="Unassembled WGS sequence"/>
</dbReference>
<dbReference type="EMBL" id="KI669611">
    <property type="protein sequence ID" value="ETN03492.1"/>
    <property type="molecule type" value="Genomic_DNA"/>
</dbReference>
<evidence type="ECO:0000313" key="3">
    <source>
        <dbReference type="Proteomes" id="UP000018817"/>
    </source>
</evidence>
<dbReference type="VEuPathDB" id="FungiDB:PPTG_23788"/>
<feature type="region of interest" description="Disordered" evidence="1">
    <location>
        <begin position="73"/>
        <end position="180"/>
    </location>
</feature>
<feature type="compositionally biased region" description="Basic residues" evidence="1">
    <location>
        <begin position="99"/>
        <end position="120"/>
    </location>
</feature>
<evidence type="ECO:0000313" key="2">
    <source>
        <dbReference type="EMBL" id="ETN03492.1"/>
    </source>
</evidence>
<protein>
    <submittedName>
        <fullName evidence="2">Uncharacterized protein</fullName>
    </submittedName>
</protein>
<dbReference type="RefSeq" id="XP_008911265.1">
    <property type="nucleotide sequence ID" value="XM_008913017.1"/>
</dbReference>
<feature type="compositionally biased region" description="Basic and acidic residues" evidence="1">
    <location>
        <begin position="17"/>
        <end position="31"/>
    </location>
</feature>
<feature type="compositionally biased region" description="Polar residues" evidence="1">
    <location>
        <begin position="169"/>
        <end position="180"/>
    </location>
</feature>
<feature type="compositionally biased region" description="Basic and acidic residues" evidence="1">
    <location>
        <begin position="131"/>
        <end position="144"/>
    </location>
</feature>